<keyword evidence="3" id="KW-0406">Ion transport</keyword>
<evidence type="ECO:0000256" key="1">
    <source>
        <dbReference type="ARBA" id="ARBA00006709"/>
    </source>
</evidence>
<dbReference type="InterPro" id="IPR044911">
    <property type="entry name" value="V-type_ATPase_csu/dsu_dom_3"/>
</dbReference>
<gene>
    <name evidence="4" type="ORF">KCG48_05655</name>
</gene>
<dbReference type="NCBIfam" id="NF002266">
    <property type="entry name" value="PRK01198.1-2"/>
    <property type="match status" value="1"/>
</dbReference>
<dbReference type="InterPro" id="IPR035067">
    <property type="entry name" value="V-type_ATPase_csu/dsu"/>
</dbReference>
<reference evidence="4" key="1">
    <citation type="submission" date="2021-04" db="EMBL/GenBank/DDBJ databases">
        <title>Proteiniclasticum sedimins sp. nov., an obligate anaerobic bacterium isolated from anaerobic sludge.</title>
        <authorList>
            <person name="Liu J."/>
        </authorList>
    </citation>
    <scope>NUCLEOTIDE SEQUENCE</scope>
    <source>
        <strain evidence="4">BAD-10</strain>
    </source>
</reference>
<dbReference type="RefSeq" id="WP_211800467.1">
    <property type="nucleotide sequence ID" value="NZ_JAGSCS010000005.1"/>
</dbReference>
<dbReference type="PANTHER" id="PTHR38682:SF1">
    <property type="entry name" value="V-TYPE ATP SYNTHASE SUBUNIT C"/>
    <property type="match status" value="1"/>
</dbReference>
<dbReference type="InterPro" id="IPR036079">
    <property type="entry name" value="ATPase_csu/dsu_sf"/>
</dbReference>
<dbReference type="EMBL" id="JAGSCS010000005">
    <property type="protein sequence ID" value="MBR0575826.1"/>
    <property type="molecule type" value="Genomic_DNA"/>
</dbReference>
<dbReference type="GO" id="GO:0046961">
    <property type="term" value="F:proton-transporting ATPase activity, rotational mechanism"/>
    <property type="evidence" value="ECO:0007669"/>
    <property type="project" value="InterPro"/>
</dbReference>
<accession>A0A941CR70</accession>
<dbReference type="Gene3D" id="1.20.1690.10">
    <property type="entry name" value="V-type ATP synthase subunit C domain"/>
    <property type="match status" value="2"/>
</dbReference>
<dbReference type="Gene3D" id="1.10.132.50">
    <property type="entry name" value="ATP synthase (C/AC39) subunit, domain 3"/>
    <property type="match status" value="1"/>
</dbReference>
<sequence length="333" mass="38330">MNRMDFSQAVIRVKVLEKRLLSKARLERMVDAKDMGEVLKILAETEYQPLLGSLERPEDYERILSGEMTRVYALMAELTPEHVIAQLLALKYDYHNLKVLLKEKILGKNLQNLLVSYGMVEISKLRSAVTLGDAEGIAQPMAEAIAQVEAHYEKNADPQFIDILLDRYYYLHLQELAQGTQILLFTDYVRNLIDFTNLKTLIRVKKMEKDIKFLEEVLLDGGNIGKEKILYSLNDSLDVILTRFKNEKLAKPLTEGLEAFRKTGRLTDFEKIMDNALMALQEPSKNIIFGPEPLFSYLYAKEAEIKALRIIMVSKINKLSPSVIRERLRDLYV</sequence>
<keyword evidence="2" id="KW-0813">Transport</keyword>
<dbReference type="AlphaFoldDB" id="A0A941CR70"/>
<dbReference type="InterPro" id="IPR050873">
    <property type="entry name" value="V-ATPase_V0D/AC39_subunit"/>
</dbReference>
<proteinExistence type="inferred from homology"/>
<comment type="similarity">
    <text evidence="1">Belongs to the V-ATPase V0D/AC39 subunit family.</text>
</comment>
<evidence type="ECO:0000313" key="4">
    <source>
        <dbReference type="EMBL" id="MBR0575826.1"/>
    </source>
</evidence>
<evidence type="ECO:0000256" key="2">
    <source>
        <dbReference type="ARBA" id="ARBA00022448"/>
    </source>
</evidence>
<dbReference type="Proteomes" id="UP000675379">
    <property type="component" value="Unassembled WGS sequence"/>
</dbReference>
<protein>
    <submittedName>
        <fullName evidence="4">V-type ATP synthase subunit C</fullName>
    </submittedName>
</protein>
<evidence type="ECO:0000256" key="3">
    <source>
        <dbReference type="ARBA" id="ARBA00023065"/>
    </source>
</evidence>
<dbReference type="PANTHER" id="PTHR38682">
    <property type="entry name" value="V-TYPE ATP SYNTHASE SUBUNIT C"/>
    <property type="match status" value="1"/>
</dbReference>
<dbReference type="Pfam" id="PF01992">
    <property type="entry name" value="vATP-synt_AC39"/>
    <property type="match status" value="1"/>
</dbReference>
<name>A0A941CR70_9CLOT</name>
<dbReference type="InterPro" id="IPR002843">
    <property type="entry name" value="ATPase_V0-cplx_csu/dsu"/>
</dbReference>
<evidence type="ECO:0000313" key="5">
    <source>
        <dbReference type="Proteomes" id="UP000675379"/>
    </source>
</evidence>
<keyword evidence="5" id="KW-1185">Reference proteome</keyword>
<dbReference type="SUPFAM" id="SSF103486">
    <property type="entry name" value="V-type ATP synthase subunit C"/>
    <property type="match status" value="1"/>
</dbReference>
<comment type="caution">
    <text evidence="4">The sequence shown here is derived from an EMBL/GenBank/DDBJ whole genome shotgun (WGS) entry which is preliminary data.</text>
</comment>
<organism evidence="4 5">
    <name type="scientific">Proteiniclasticum sediminis</name>
    <dbReference type="NCBI Taxonomy" id="2804028"/>
    <lineage>
        <taxon>Bacteria</taxon>
        <taxon>Bacillati</taxon>
        <taxon>Bacillota</taxon>
        <taxon>Clostridia</taxon>
        <taxon>Eubacteriales</taxon>
        <taxon>Clostridiaceae</taxon>
        <taxon>Proteiniclasticum</taxon>
    </lineage>
</organism>